<feature type="region of interest" description="Disordered" evidence="1">
    <location>
        <begin position="339"/>
        <end position="359"/>
    </location>
</feature>
<dbReference type="InterPro" id="IPR050600">
    <property type="entry name" value="SETD3_SETD6_MTase"/>
</dbReference>
<name>A0AAD9DEH6_9STRA</name>
<feature type="transmembrane region" description="Helical" evidence="2">
    <location>
        <begin position="69"/>
        <end position="91"/>
    </location>
</feature>
<dbReference type="Gene3D" id="3.90.1410.10">
    <property type="entry name" value="set domain protein methyltransferase, domain 1"/>
    <property type="match status" value="1"/>
</dbReference>
<dbReference type="PANTHER" id="PTHR13271:SF137">
    <property type="entry name" value="SET DOMAIN-CONTAINING PROTEIN"/>
    <property type="match status" value="1"/>
</dbReference>
<dbReference type="EMBL" id="JATAAI010000006">
    <property type="protein sequence ID" value="KAK1744716.1"/>
    <property type="molecule type" value="Genomic_DNA"/>
</dbReference>
<organism evidence="3 4">
    <name type="scientific">Skeletonema marinoi</name>
    <dbReference type="NCBI Taxonomy" id="267567"/>
    <lineage>
        <taxon>Eukaryota</taxon>
        <taxon>Sar</taxon>
        <taxon>Stramenopiles</taxon>
        <taxon>Ochrophyta</taxon>
        <taxon>Bacillariophyta</taxon>
        <taxon>Coscinodiscophyceae</taxon>
        <taxon>Thalassiosirophycidae</taxon>
        <taxon>Thalassiosirales</taxon>
        <taxon>Skeletonemataceae</taxon>
        <taxon>Skeletonema</taxon>
        <taxon>Skeletonema marinoi-dohrnii complex</taxon>
    </lineage>
</organism>
<feature type="region of interest" description="Disordered" evidence="1">
    <location>
        <begin position="712"/>
        <end position="743"/>
    </location>
</feature>
<dbReference type="InterPro" id="IPR046341">
    <property type="entry name" value="SET_dom_sf"/>
</dbReference>
<keyword evidence="2" id="KW-0472">Membrane</keyword>
<dbReference type="SUPFAM" id="SSF82199">
    <property type="entry name" value="SET domain"/>
    <property type="match status" value="1"/>
</dbReference>
<accession>A0AAD9DEH6</accession>
<dbReference type="GO" id="GO:0016279">
    <property type="term" value="F:protein-lysine N-methyltransferase activity"/>
    <property type="evidence" value="ECO:0007669"/>
    <property type="project" value="TreeGrafter"/>
</dbReference>
<evidence type="ECO:0000256" key="1">
    <source>
        <dbReference type="SAM" id="MobiDB-lite"/>
    </source>
</evidence>
<evidence type="ECO:0008006" key="5">
    <source>
        <dbReference type="Google" id="ProtNLM"/>
    </source>
</evidence>
<dbReference type="CDD" id="cd10527">
    <property type="entry name" value="SET_LSMT"/>
    <property type="match status" value="1"/>
</dbReference>
<keyword evidence="2" id="KW-1133">Transmembrane helix</keyword>
<feature type="region of interest" description="Disordered" evidence="1">
    <location>
        <begin position="377"/>
        <end position="416"/>
    </location>
</feature>
<evidence type="ECO:0000313" key="4">
    <source>
        <dbReference type="Proteomes" id="UP001224775"/>
    </source>
</evidence>
<feature type="region of interest" description="Disordered" evidence="1">
    <location>
        <begin position="1"/>
        <end position="49"/>
    </location>
</feature>
<protein>
    <recommendedName>
        <fullName evidence="5">SET domain-containing protein</fullName>
    </recommendedName>
</protein>
<proteinExistence type="predicted"/>
<keyword evidence="2" id="KW-0812">Transmembrane</keyword>
<dbReference type="AlphaFoldDB" id="A0AAD9DEH6"/>
<feature type="compositionally biased region" description="Low complexity" evidence="1">
    <location>
        <begin position="8"/>
        <end position="26"/>
    </location>
</feature>
<feature type="compositionally biased region" description="Basic and acidic residues" evidence="1">
    <location>
        <begin position="349"/>
        <end position="359"/>
    </location>
</feature>
<evidence type="ECO:0000256" key="2">
    <source>
        <dbReference type="SAM" id="Phobius"/>
    </source>
</evidence>
<reference evidence="3" key="1">
    <citation type="submission" date="2023-06" db="EMBL/GenBank/DDBJ databases">
        <title>Survivors Of The Sea: Transcriptome response of Skeletonema marinoi to long-term dormancy.</title>
        <authorList>
            <person name="Pinder M.I.M."/>
            <person name="Kourtchenko O."/>
            <person name="Robertson E.K."/>
            <person name="Larsson T."/>
            <person name="Maumus F."/>
            <person name="Osuna-Cruz C.M."/>
            <person name="Vancaester E."/>
            <person name="Stenow R."/>
            <person name="Vandepoele K."/>
            <person name="Ploug H."/>
            <person name="Bruchert V."/>
            <person name="Godhe A."/>
            <person name="Topel M."/>
        </authorList>
    </citation>
    <scope>NUCLEOTIDE SEQUENCE</scope>
    <source>
        <strain evidence="3">R05AC</strain>
    </source>
</reference>
<keyword evidence="4" id="KW-1185">Reference proteome</keyword>
<comment type="caution">
    <text evidence="3">The sequence shown here is derived from an EMBL/GenBank/DDBJ whole genome shotgun (WGS) entry which is preliminary data.</text>
</comment>
<evidence type="ECO:0000313" key="3">
    <source>
        <dbReference type="EMBL" id="KAK1744716.1"/>
    </source>
</evidence>
<gene>
    <name evidence="3" type="ORF">QTG54_004007</name>
</gene>
<dbReference type="PANTHER" id="PTHR13271">
    <property type="entry name" value="UNCHARACTERIZED PUTATIVE METHYLTRANSFERASE"/>
    <property type="match status" value="1"/>
</dbReference>
<dbReference type="Proteomes" id="UP001224775">
    <property type="component" value="Unassembled WGS sequence"/>
</dbReference>
<sequence>MAKKQRHSSSNTSASSSSSAAAASRAAIHHNDQPQSMSLPDEFLPSSTSSNTTPPLTLLDWIHHERQSLIWILGCAALGVLLGFGVGAGWLTRGYGTWHFVLKDPSTLTETPDGSGRVKQEFIRKFMITPWRMAMARRMRSTLLYEMITFQKAPWAILEYLTTNGAGSMQKTGDGGWFASSPMWPPNWILFRQVDLSNIEVGEGGLSPKMMKFLSLVLPWRRNLIKALARKEKRVTLRDADGNLVDDSDLHSSSPNSFVSRIKGLLYGSKSAGQKNAPVDAYYHPMGFYALREYVVRFDHGYVHPDLGFLIPAPSGAARGIGMVRDSYTKCQRNCFPGTAKEREEEDMVERKRVQEIKDQQMAEQEIMDEMKRQFPELSSDTSEGGEGSSLPPRPSPSSTQHKAEHQATSTTKPYSQHELLLHIPLEAQITRSTAVEMLKNILPEEVMKNQIAHLDDAFVLTILLAHERGLGDGSRFFPYIATLPPRPTCALNPASRQSVVDVVTALSVEMGTDVVGWPNEISKAAEVAERIVSTFSAQYKLFVATPPGINFIDSLRWALCHVASRAVAGREAHGRLRLVPMMDLINHDEAADKFYEVVGNETSNDPDGFALHAEENDAGAFIVRSRRHGRSKPLKKGQELMANYNVPKYSPLDWFINMGFVPPERTGKWTMLESGLPPNYRGGFSRKSTGVTGVGAFGSGKPEIQVLRQYTTQSAAQQQQHQQSPQVQQSQQQAQQQQTCQR</sequence>